<dbReference type="Pfam" id="PF06413">
    <property type="entry name" value="Neugrin"/>
    <property type="match status" value="1"/>
</dbReference>
<gene>
    <name evidence="7" type="ORF">L207DRAFT_418883</name>
</gene>
<feature type="compositionally biased region" description="Polar residues" evidence="6">
    <location>
        <begin position="149"/>
        <end position="161"/>
    </location>
</feature>
<dbReference type="EMBL" id="KZ613940">
    <property type="protein sequence ID" value="PMD45361.1"/>
    <property type="molecule type" value="Genomic_DNA"/>
</dbReference>
<accession>A0A2J6S3N0</accession>
<dbReference type="AlphaFoldDB" id="A0A2J6S3N0"/>
<name>A0A2J6S3N0_HYAVF</name>
<dbReference type="GO" id="GO:0005739">
    <property type="term" value="C:mitochondrion"/>
    <property type="evidence" value="ECO:0007669"/>
    <property type="project" value="UniProtKB-SubCell"/>
</dbReference>
<dbReference type="Proteomes" id="UP000235786">
    <property type="component" value="Unassembled WGS sequence"/>
</dbReference>
<sequence>PVREHWQIDKEALAKKFPDGWNPRKRLSPDAATGIRALHAQMPERYTTAALSQEFGVTAEAIRRILKSKWSPSPEEETDRQQRWLKRGQLVWTRYAALGLKPPKPWREMGIGQGKPEWMKRKQEWTKRQEEPRVIPALITTARRREAKSSNGVSTTTQGSSLADRIS</sequence>
<dbReference type="PANTHER" id="PTHR13475:SF3">
    <property type="entry name" value="NEUGRIN"/>
    <property type="match status" value="1"/>
</dbReference>
<evidence type="ECO:0000256" key="6">
    <source>
        <dbReference type="SAM" id="MobiDB-lite"/>
    </source>
</evidence>
<evidence type="ECO:0000256" key="3">
    <source>
        <dbReference type="ARBA" id="ARBA00010895"/>
    </source>
</evidence>
<evidence type="ECO:0000256" key="4">
    <source>
        <dbReference type="ARBA" id="ARBA00013566"/>
    </source>
</evidence>
<organism evidence="7 8">
    <name type="scientific">Hyaloscypha variabilis (strain UAMH 11265 / GT02V1 / F)</name>
    <name type="common">Meliniomyces variabilis</name>
    <dbReference type="NCBI Taxonomy" id="1149755"/>
    <lineage>
        <taxon>Eukaryota</taxon>
        <taxon>Fungi</taxon>
        <taxon>Dikarya</taxon>
        <taxon>Ascomycota</taxon>
        <taxon>Pezizomycotina</taxon>
        <taxon>Leotiomycetes</taxon>
        <taxon>Helotiales</taxon>
        <taxon>Hyaloscyphaceae</taxon>
        <taxon>Hyaloscypha</taxon>
        <taxon>Hyaloscypha variabilis</taxon>
    </lineage>
</organism>
<dbReference type="STRING" id="1149755.A0A2J6S3N0"/>
<evidence type="ECO:0000256" key="2">
    <source>
        <dbReference type="ARBA" id="ARBA00004173"/>
    </source>
</evidence>
<keyword evidence="5" id="KW-0809">Transit peptide</keyword>
<feature type="compositionally biased region" description="Basic and acidic residues" evidence="6">
    <location>
        <begin position="117"/>
        <end position="133"/>
    </location>
</feature>
<dbReference type="InterPro" id="IPR010487">
    <property type="entry name" value="NGRN/Rrg9"/>
</dbReference>
<dbReference type="OrthoDB" id="5578174at2759"/>
<keyword evidence="8" id="KW-1185">Reference proteome</keyword>
<feature type="region of interest" description="Disordered" evidence="6">
    <location>
        <begin position="103"/>
        <end position="167"/>
    </location>
</feature>
<feature type="non-terminal residue" evidence="7">
    <location>
        <position position="1"/>
    </location>
</feature>
<dbReference type="PANTHER" id="PTHR13475">
    <property type="entry name" value="NEUGRIN"/>
    <property type="match status" value="1"/>
</dbReference>
<reference evidence="7 8" key="1">
    <citation type="submission" date="2016-04" db="EMBL/GenBank/DDBJ databases">
        <title>A degradative enzymes factory behind the ericoid mycorrhizal symbiosis.</title>
        <authorList>
            <consortium name="DOE Joint Genome Institute"/>
            <person name="Martino E."/>
            <person name="Morin E."/>
            <person name="Grelet G."/>
            <person name="Kuo A."/>
            <person name="Kohler A."/>
            <person name="Daghino S."/>
            <person name="Barry K."/>
            <person name="Choi C."/>
            <person name="Cichocki N."/>
            <person name="Clum A."/>
            <person name="Copeland A."/>
            <person name="Hainaut M."/>
            <person name="Haridas S."/>
            <person name="Labutti K."/>
            <person name="Lindquist E."/>
            <person name="Lipzen A."/>
            <person name="Khouja H.-R."/>
            <person name="Murat C."/>
            <person name="Ohm R."/>
            <person name="Olson A."/>
            <person name="Spatafora J."/>
            <person name="Veneault-Fourrey C."/>
            <person name="Henrissat B."/>
            <person name="Grigoriev I."/>
            <person name="Martin F."/>
            <person name="Perotto S."/>
        </authorList>
    </citation>
    <scope>NUCLEOTIDE SEQUENCE [LARGE SCALE GENOMIC DNA]</scope>
    <source>
        <strain evidence="7 8">F</strain>
    </source>
</reference>
<evidence type="ECO:0000256" key="5">
    <source>
        <dbReference type="ARBA" id="ARBA00022946"/>
    </source>
</evidence>
<comment type="similarity">
    <text evidence="3">Belongs to the RRG9 family.</text>
</comment>
<comment type="function">
    <text evidence="1">Required for respiratory activity and maintenance and expression of the mitochondrial genome.</text>
</comment>
<evidence type="ECO:0000313" key="7">
    <source>
        <dbReference type="EMBL" id="PMD45361.1"/>
    </source>
</evidence>
<protein>
    <recommendedName>
        <fullName evidence="4">Required for respiratory growth protein 9, mitochondrial</fullName>
    </recommendedName>
</protein>
<evidence type="ECO:0000256" key="1">
    <source>
        <dbReference type="ARBA" id="ARBA00003548"/>
    </source>
</evidence>
<dbReference type="GO" id="GO:0005634">
    <property type="term" value="C:nucleus"/>
    <property type="evidence" value="ECO:0007669"/>
    <property type="project" value="TreeGrafter"/>
</dbReference>
<evidence type="ECO:0000313" key="8">
    <source>
        <dbReference type="Proteomes" id="UP000235786"/>
    </source>
</evidence>
<comment type="subcellular location">
    <subcellularLocation>
        <location evidence="2">Mitochondrion</location>
    </subcellularLocation>
</comment>
<proteinExistence type="inferred from homology"/>